<accession>A0ACC1SK61</accession>
<protein>
    <submittedName>
        <fullName evidence="1">Uncharacterized protein</fullName>
    </submittedName>
</protein>
<reference evidence="1" key="1">
    <citation type="submission" date="2022-08" db="EMBL/GenBank/DDBJ databases">
        <title>Genome Sequence of Fusarium decemcellulare.</title>
        <authorList>
            <person name="Buettner E."/>
        </authorList>
    </citation>
    <scope>NUCLEOTIDE SEQUENCE</scope>
    <source>
        <strain evidence="1">Babe19</strain>
    </source>
</reference>
<sequence length="296" mass="32728">MAISPLSQGDHFFEADNVRFHYRVRGTGPLAIIPSVGWGLPAAYLWNGMGPLIEDKHTVLYLEPRGTGQSSRPDDATTMNAKVMAEDVERLRLHLGLDVLPLLVGHSHAGAIVLRYAERYPKRVARLVLISTQIMDSPPNDALKNWITKRLTEPDYSVAAQTLMSLGSAPPQTDEEFAVTLDKLLPWYFSDVDKVSLLKQHMAENADQLSLYAFKTNKNDTQEENKLPHIEEGGLVEAKTLIIWGEEDAICSLVAANAISKAIKGSKLKILPGIGHLAWIEAPDAFKEEFLSFTSS</sequence>
<evidence type="ECO:0000313" key="1">
    <source>
        <dbReference type="EMBL" id="KAJ3541462.1"/>
    </source>
</evidence>
<name>A0ACC1SK61_9HYPO</name>
<proteinExistence type="predicted"/>
<dbReference type="Proteomes" id="UP001148629">
    <property type="component" value="Unassembled WGS sequence"/>
</dbReference>
<evidence type="ECO:0000313" key="2">
    <source>
        <dbReference type="Proteomes" id="UP001148629"/>
    </source>
</evidence>
<organism evidence="1 2">
    <name type="scientific">Fusarium decemcellulare</name>
    <dbReference type="NCBI Taxonomy" id="57161"/>
    <lineage>
        <taxon>Eukaryota</taxon>
        <taxon>Fungi</taxon>
        <taxon>Dikarya</taxon>
        <taxon>Ascomycota</taxon>
        <taxon>Pezizomycotina</taxon>
        <taxon>Sordariomycetes</taxon>
        <taxon>Hypocreomycetidae</taxon>
        <taxon>Hypocreales</taxon>
        <taxon>Nectriaceae</taxon>
        <taxon>Fusarium</taxon>
        <taxon>Fusarium decemcellulare species complex</taxon>
    </lineage>
</organism>
<dbReference type="EMBL" id="JANRMS010000351">
    <property type="protein sequence ID" value="KAJ3541462.1"/>
    <property type="molecule type" value="Genomic_DNA"/>
</dbReference>
<comment type="caution">
    <text evidence="1">The sequence shown here is derived from an EMBL/GenBank/DDBJ whole genome shotgun (WGS) entry which is preliminary data.</text>
</comment>
<gene>
    <name evidence="1" type="ORF">NM208_g4603</name>
</gene>
<keyword evidence="2" id="KW-1185">Reference proteome</keyword>